<evidence type="ECO:0000256" key="1">
    <source>
        <dbReference type="SAM" id="MobiDB-lite"/>
    </source>
</evidence>
<accession>A0A370ICH8</accession>
<comment type="caution">
    <text evidence="2">The sequence shown here is derived from an EMBL/GenBank/DDBJ whole genome shotgun (WGS) entry which is preliminary data.</text>
</comment>
<reference evidence="2 3" key="1">
    <citation type="submission" date="2018-07" db="EMBL/GenBank/DDBJ databases">
        <title>Genomic Encyclopedia of Type Strains, Phase IV (KMG-IV): sequencing the most valuable type-strain genomes for metagenomic binning, comparative biology and taxonomic classification.</title>
        <authorList>
            <person name="Goeker M."/>
        </authorList>
    </citation>
    <scope>NUCLEOTIDE SEQUENCE [LARGE SCALE GENOMIC DNA]</scope>
    <source>
        <strain evidence="2 3">DSM 44290</strain>
    </source>
</reference>
<sequence length="402" mass="44854">MWRWSKSVAERAAAAAWNSWRIREPEPTVLDPEDWRTNADRDGGRAGEYAPPRKEYRYWSSDERFSDLVDHLSPLQFGGWSMGEVADALSTVGWKPCPLDPPRVRDPALWRKQVVDWELAPGPRAGLATVMMSNADPMRAVKLTVNLSHGIDFDMDYADGPDYAEVAFIRSAWSMLANDLGAEATCWSGHGAVPAGRYGPGVRMVWERPETTWSLRLDSDQVVLELIRVDSDGVERQEPHPVWCAVNWAVPPSDHEPDSIADWDDVRTRTHTALSALCVDVPTLPARFQVRLRSASDPDRAVTVCNEDSGLWLEVPATLGDTAVARRAVREWTKHGGVWRLRFGETGVEPGHIAAATEQLAATLIALGVTPSDLRYHGHLDARHRTLRLDLPQLGIDRDNQP</sequence>
<gene>
    <name evidence="2" type="ORF">DFR76_102828</name>
</gene>
<feature type="region of interest" description="Disordered" evidence="1">
    <location>
        <begin position="28"/>
        <end position="49"/>
    </location>
</feature>
<feature type="compositionally biased region" description="Basic and acidic residues" evidence="1">
    <location>
        <begin position="33"/>
        <end position="49"/>
    </location>
</feature>
<dbReference type="EMBL" id="QQBC01000002">
    <property type="protein sequence ID" value="RDI68427.1"/>
    <property type="molecule type" value="Genomic_DNA"/>
</dbReference>
<name>A0A370ICH8_9NOCA</name>
<keyword evidence="3" id="KW-1185">Reference proteome</keyword>
<dbReference type="Proteomes" id="UP000254869">
    <property type="component" value="Unassembled WGS sequence"/>
</dbReference>
<dbReference type="AlphaFoldDB" id="A0A370ICH8"/>
<evidence type="ECO:0000313" key="3">
    <source>
        <dbReference type="Proteomes" id="UP000254869"/>
    </source>
</evidence>
<organism evidence="2 3">
    <name type="scientific">Nocardia pseudobrasiliensis</name>
    <dbReference type="NCBI Taxonomy" id="45979"/>
    <lineage>
        <taxon>Bacteria</taxon>
        <taxon>Bacillati</taxon>
        <taxon>Actinomycetota</taxon>
        <taxon>Actinomycetes</taxon>
        <taxon>Mycobacteriales</taxon>
        <taxon>Nocardiaceae</taxon>
        <taxon>Nocardia</taxon>
    </lineage>
</organism>
<protein>
    <submittedName>
        <fullName evidence="2">Uncharacterized protein</fullName>
    </submittedName>
</protein>
<proteinExistence type="predicted"/>
<evidence type="ECO:0000313" key="2">
    <source>
        <dbReference type="EMBL" id="RDI68427.1"/>
    </source>
</evidence>